<keyword evidence="1" id="KW-0175">Coiled coil</keyword>
<dbReference type="InterPro" id="IPR002525">
    <property type="entry name" value="Transp_IS110-like_N"/>
</dbReference>
<reference evidence="4 5" key="2">
    <citation type="submission" date="2014-05" db="EMBL/GenBank/DDBJ databases">
        <title>Genome sequence of Streptococcus gallolyticus.</title>
        <authorList>
            <person name="Del Campo R."/>
        </authorList>
    </citation>
    <scope>NUCLEOTIDE SEQUENCE [LARGE SCALE GENOMIC DNA]</scope>
    <source>
        <strain evidence="4 5">LMG17956</strain>
    </source>
</reference>
<dbReference type="InterPro" id="IPR047650">
    <property type="entry name" value="Transpos_IS110"/>
</dbReference>
<protein>
    <submittedName>
        <fullName evidence="4">Transposase</fullName>
    </submittedName>
</protein>
<dbReference type="NCBIfam" id="NF033542">
    <property type="entry name" value="transpos_IS110"/>
    <property type="match status" value="1"/>
</dbReference>
<name>A0A060RK93_9STRE</name>
<evidence type="ECO:0000256" key="1">
    <source>
        <dbReference type="SAM" id="Coils"/>
    </source>
</evidence>
<feature type="domain" description="Transposase IS110-like N-terminal" evidence="2">
    <location>
        <begin position="53"/>
        <end position="202"/>
    </location>
</feature>
<dbReference type="Pfam" id="PF02371">
    <property type="entry name" value="Transposase_20"/>
    <property type="match status" value="1"/>
</dbReference>
<dbReference type="EMBL" id="CCBC010000138">
    <property type="protein sequence ID" value="CDO17797.1"/>
    <property type="molecule type" value="Genomic_DNA"/>
</dbReference>
<organism evidence="4 5">
    <name type="scientific">Streptococcus gallolyticus</name>
    <dbReference type="NCBI Taxonomy" id="315405"/>
    <lineage>
        <taxon>Bacteria</taxon>
        <taxon>Bacillati</taxon>
        <taxon>Bacillota</taxon>
        <taxon>Bacilli</taxon>
        <taxon>Lactobacillales</taxon>
        <taxon>Streptococcaceae</taxon>
        <taxon>Streptococcus</taxon>
    </lineage>
</organism>
<dbReference type="PANTHER" id="PTHR33055:SF13">
    <property type="entry name" value="TRANSPOSASE"/>
    <property type="match status" value="1"/>
</dbReference>
<sequence>MTLDVVHKTGKTPVLGGILSQYVGRKTSCIENEITKTRNHSRQRGNIMRVVFGIDVSKASSEVAILVNGDKVHGYTIPNDSIGFNRLLGDLKTVHNPEIVFEATGVYSRRLQAFLEDNSYAYTRLNPLAAKKQLDSLRVRKTDKIDAEKLAQSQFVLNRQPTYVQEEVYQELRDLSRFYQNLTEDIVRAKNRLHKVLQVTFPELESLLSSPTGEQYWNLVIAFPCKEMVLELSSDDLSTVIRNSTSKRISDKRVTYLTEKLTDLAHKSYCAVKKTSPMLEEVRYYAQELLRLSERRQVVLDEMVSLAQPLPEYEILLSIPGIAETTVTSLIGELGDIRRFQSANQINAFIGIDLRHYESGNFLAKEHITKRGNPYARKILFKCIHNIASASHTNPCHIADFYEKRKRQSQTTSTKPHTIASIHRLIRTMYYLITHNKIYDYNLATSQ</sequence>
<dbReference type="Gene3D" id="1.10.287.4070">
    <property type="match status" value="1"/>
</dbReference>
<comment type="caution">
    <text evidence="4">The sequence shown here is derived from an EMBL/GenBank/DDBJ whole genome shotgun (WGS) entry which is preliminary data.</text>
</comment>
<dbReference type="Pfam" id="PF01548">
    <property type="entry name" value="DEDD_Tnp_IS110"/>
    <property type="match status" value="1"/>
</dbReference>
<reference evidence="4 5" key="1">
    <citation type="submission" date="2014-02" db="EMBL/GenBank/DDBJ databases">
        <authorList>
            <person name="Manrique M."/>
        </authorList>
    </citation>
    <scope>NUCLEOTIDE SEQUENCE [LARGE SCALE GENOMIC DNA]</scope>
    <source>
        <strain evidence="4 5">LMG17956</strain>
    </source>
</reference>
<dbReference type="InterPro" id="IPR003346">
    <property type="entry name" value="Transposase_20"/>
</dbReference>
<proteinExistence type="predicted"/>
<gene>
    <name evidence="4" type="ORF">BN963_SGAL_00990</name>
</gene>
<dbReference type="GO" id="GO:0004803">
    <property type="term" value="F:transposase activity"/>
    <property type="evidence" value="ECO:0007669"/>
    <property type="project" value="InterPro"/>
</dbReference>
<evidence type="ECO:0000313" key="5">
    <source>
        <dbReference type="Proteomes" id="UP000027584"/>
    </source>
</evidence>
<dbReference type="GO" id="GO:0003677">
    <property type="term" value="F:DNA binding"/>
    <property type="evidence" value="ECO:0007669"/>
    <property type="project" value="InterPro"/>
</dbReference>
<dbReference type="Proteomes" id="UP000027584">
    <property type="component" value="Unassembled WGS sequence"/>
</dbReference>
<feature type="domain" description="Transposase IS116/IS110/IS902 C-terminal" evidence="3">
    <location>
        <begin position="314"/>
        <end position="392"/>
    </location>
</feature>
<evidence type="ECO:0000259" key="2">
    <source>
        <dbReference type="Pfam" id="PF01548"/>
    </source>
</evidence>
<dbReference type="GO" id="GO:0006313">
    <property type="term" value="P:DNA transposition"/>
    <property type="evidence" value="ECO:0007669"/>
    <property type="project" value="InterPro"/>
</dbReference>
<accession>A0A060RK93</accession>
<evidence type="ECO:0000313" key="4">
    <source>
        <dbReference type="EMBL" id="CDO17797.1"/>
    </source>
</evidence>
<feature type="coiled-coil region" evidence="1">
    <location>
        <begin position="172"/>
        <end position="199"/>
    </location>
</feature>
<dbReference type="PANTHER" id="PTHR33055">
    <property type="entry name" value="TRANSPOSASE FOR INSERTION SEQUENCE ELEMENT IS1111A"/>
    <property type="match status" value="1"/>
</dbReference>
<dbReference type="AlphaFoldDB" id="A0A060RK93"/>
<evidence type="ECO:0000259" key="3">
    <source>
        <dbReference type="Pfam" id="PF02371"/>
    </source>
</evidence>